<dbReference type="PANTHER" id="PTHR12841">
    <property type="entry name" value="PROTEIN UNC-50 HOMOLOG"/>
    <property type="match status" value="1"/>
</dbReference>
<proteinExistence type="inferred from homology"/>
<feature type="transmembrane region" description="Helical" evidence="7">
    <location>
        <begin position="158"/>
        <end position="177"/>
    </location>
</feature>
<dbReference type="Pfam" id="PF05216">
    <property type="entry name" value="UNC-50"/>
    <property type="match status" value="1"/>
</dbReference>
<dbReference type="InterPro" id="IPR007881">
    <property type="entry name" value="UNC-50"/>
</dbReference>
<feature type="transmembrane region" description="Helical" evidence="7">
    <location>
        <begin position="114"/>
        <end position="137"/>
    </location>
</feature>
<keyword evidence="5 7" id="KW-0472">Membrane</keyword>
<evidence type="ECO:0000256" key="2">
    <source>
        <dbReference type="ARBA" id="ARBA00006293"/>
    </source>
</evidence>
<evidence type="ECO:0000256" key="1">
    <source>
        <dbReference type="ARBA" id="ARBA00004141"/>
    </source>
</evidence>
<feature type="transmembrane region" description="Helical" evidence="7">
    <location>
        <begin position="183"/>
        <end position="208"/>
    </location>
</feature>
<evidence type="ECO:0000313" key="9">
    <source>
        <dbReference type="Proteomes" id="UP000684084"/>
    </source>
</evidence>
<reference evidence="8" key="1">
    <citation type="submission" date="2020-05" db="EMBL/GenBank/DDBJ databases">
        <authorList>
            <person name="Rincon C."/>
            <person name="Sanders R I."/>
            <person name="Robbins C."/>
            <person name="Chaturvedi A."/>
        </authorList>
    </citation>
    <scope>NUCLEOTIDE SEQUENCE</scope>
    <source>
        <strain evidence="8">CHB12</strain>
    </source>
</reference>
<evidence type="ECO:0000256" key="4">
    <source>
        <dbReference type="ARBA" id="ARBA00022989"/>
    </source>
</evidence>
<name>A0A916A0G1_9GLOM</name>
<evidence type="ECO:0000313" key="8">
    <source>
        <dbReference type="EMBL" id="CAB5394215.1"/>
    </source>
</evidence>
<dbReference type="Proteomes" id="UP000684084">
    <property type="component" value="Unassembled WGS sequence"/>
</dbReference>
<sequence>MPILPTTSPRSTFPSDTHHKRRRPTYWSASIPIFLRRLFRFPQMDFEFALWQMLYLCIAPRRVYRNIYYHKQTKNQWARDDPAFVVILSFFLGVSAIAWGLVYGHGFIGILKMILFMVFIDFVVVGMVISTICWAFANRFLTHRHTLHAVEQTVEWAYAFDIFGFAYFLEIQSLPFLLHTEMFLYPVVMFLIIYFISLFGFHISANVLRLYFELLLKGFESNFLNE</sequence>
<gene>
    <name evidence="8" type="ORF">CHRIB12_LOCUS23223</name>
</gene>
<feature type="transmembrane region" description="Helical" evidence="7">
    <location>
        <begin position="84"/>
        <end position="102"/>
    </location>
</feature>
<evidence type="ECO:0000256" key="7">
    <source>
        <dbReference type="SAM" id="Phobius"/>
    </source>
</evidence>
<comment type="caution">
    <text evidence="8">The sequence shown here is derived from an EMBL/GenBank/DDBJ whole genome shotgun (WGS) entry which is preliminary data.</text>
</comment>
<protein>
    <recommendedName>
        <fullName evidence="10">UNC-50-like protein</fullName>
    </recommendedName>
</protein>
<evidence type="ECO:0000256" key="3">
    <source>
        <dbReference type="ARBA" id="ARBA00022692"/>
    </source>
</evidence>
<organism evidence="8 9">
    <name type="scientific">Rhizophagus irregularis</name>
    <dbReference type="NCBI Taxonomy" id="588596"/>
    <lineage>
        <taxon>Eukaryota</taxon>
        <taxon>Fungi</taxon>
        <taxon>Fungi incertae sedis</taxon>
        <taxon>Mucoromycota</taxon>
        <taxon>Glomeromycotina</taxon>
        <taxon>Glomeromycetes</taxon>
        <taxon>Glomerales</taxon>
        <taxon>Glomeraceae</taxon>
        <taxon>Rhizophagus</taxon>
    </lineage>
</organism>
<evidence type="ECO:0000256" key="6">
    <source>
        <dbReference type="SAM" id="MobiDB-lite"/>
    </source>
</evidence>
<dbReference type="VEuPathDB" id="FungiDB:RhiirFUN_020440"/>
<keyword evidence="3 7" id="KW-0812">Transmembrane</keyword>
<feature type="region of interest" description="Disordered" evidence="6">
    <location>
        <begin position="1"/>
        <end position="20"/>
    </location>
</feature>
<evidence type="ECO:0000256" key="5">
    <source>
        <dbReference type="ARBA" id="ARBA00023136"/>
    </source>
</evidence>
<dbReference type="EMBL" id="CAGKOT010000087">
    <property type="protein sequence ID" value="CAB5394215.1"/>
    <property type="molecule type" value="Genomic_DNA"/>
</dbReference>
<dbReference type="PANTHER" id="PTHR12841:SF6">
    <property type="entry name" value="PROTEIN UNC-50 HOMOLOG"/>
    <property type="match status" value="1"/>
</dbReference>
<dbReference type="OrthoDB" id="10027013at2759"/>
<accession>A0A916A0G1</accession>
<dbReference type="AlphaFoldDB" id="A0A916A0G1"/>
<keyword evidence="4 7" id="KW-1133">Transmembrane helix</keyword>
<comment type="similarity">
    <text evidence="2">Belongs to the unc-50 family.</text>
</comment>
<evidence type="ECO:0008006" key="10">
    <source>
        <dbReference type="Google" id="ProtNLM"/>
    </source>
</evidence>
<feature type="compositionally biased region" description="Polar residues" evidence="6">
    <location>
        <begin position="1"/>
        <end position="15"/>
    </location>
</feature>
<comment type="subcellular location">
    <subcellularLocation>
        <location evidence="1">Membrane</location>
        <topology evidence="1">Multi-pass membrane protein</topology>
    </subcellularLocation>
</comment>
<dbReference type="GO" id="GO:0000139">
    <property type="term" value="C:Golgi membrane"/>
    <property type="evidence" value="ECO:0007669"/>
    <property type="project" value="TreeGrafter"/>
</dbReference>